<gene>
    <name evidence="1" type="ORF">ON006_10325</name>
</gene>
<sequence length="346" mass="40589">MWIDSILEKDQIPDFVIRTRIRQLLKQRLEDENKGGVEQQQAHLMDFIQKLKDSPIAVNTTDANEQHYEVPTEFYQYCLGKNLKYSSGYWKPGVTDIDTSETDMLEITCERADLQNGMNVLELGCGWGSLSLFMASKYPGSTFTVVSNSRTQKLHIDEQAVQRGIKNLTVLTADMNNFHVNQQFDRVVSVEMFEHMRNYELLMKKVASFLVPDGKLFIHIFTHKEYAYLFEVVDETDWMSKYFFTGGVMPSDDLMFYFNDDLVVEKHWHVSGAHYGKTSEAWLMNMDNHKTEIIPLFEQTYGKANALKWWVYWRIFFMSCAELWNYNSGNEWIVSHYLFHKTQNNA</sequence>
<reference evidence="1" key="1">
    <citation type="submission" date="2022-11" db="EMBL/GenBank/DDBJ databases">
        <title>Dyadobacter pollutisoli sp. nov., isolated from plastic dumped soil.</title>
        <authorList>
            <person name="Kim J.M."/>
            <person name="Kim K.R."/>
            <person name="Lee J.K."/>
            <person name="Hao L."/>
            <person name="Jeon C.O."/>
        </authorList>
    </citation>
    <scope>NUCLEOTIDE SEQUENCE</scope>
    <source>
        <strain evidence="1">U1</strain>
    </source>
</reference>
<dbReference type="Proteomes" id="UP001164653">
    <property type="component" value="Chromosome"/>
</dbReference>
<keyword evidence="2" id="KW-1185">Reference proteome</keyword>
<dbReference type="AlphaFoldDB" id="A0A9E8NG30"/>
<dbReference type="Pfam" id="PF02353">
    <property type="entry name" value="CMAS"/>
    <property type="match status" value="1"/>
</dbReference>
<name>A0A9E8NG30_9BACT</name>
<dbReference type="PANTHER" id="PTHR43832">
    <property type="match status" value="1"/>
</dbReference>
<dbReference type="Gene3D" id="3.40.50.150">
    <property type="entry name" value="Vaccinia Virus protein VP39"/>
    <property type="match status" value="1"/>
</dbReference>
<dbReference type="CDD" id="cd02440">
    <property type="entry name" value="AdoMet_MTases"/>
    <property type="match status" value="1"/>
</dbReference>
<dbReference type="SUPFAM" id="SSF53335">
    <property type="entry name" value="S-adenosyl-L-methionine-dependent methyltransferases"/>
    <property type="match status" value="1"/>
</dbReference>
<protein>
    <submittedName>
        <fullName evidence="1">Cyclopropane-fatty-acyl-phospholipid synthase</fullName>
    </submittedName>
</protein>
<dbReference type="KEGG" id="dpf:ON006_10325"/>
<evidence type="ECO:0000313" key="2">
    <source>
        <dbReference type="Proteomes" id="UP001164653"/>
    </source>
</evidence>
<accession>A0A9E8NG30</accession>
<dbReference type="FunFam" id="3.40.50.150:FF:000554">
    <property type="entry name" value="Cation-transporting ATPase"/>
    <property type="match status" value="1"/>
</dbReference>
<dbReference type="InterPro" id="IPR029063">
    <property type="entry name" value="SAM-dependent_MTases_sf"/>
</dbReference>
<proteinExistence type="predicted"/>
<dbReference type="RefSeq" id="WP_244819699.1">
    <property type="nucleotide sequence ID" value="NZ_CP112998.1"/>
</dbReference>
<dbReference type="PANTHER" id="PTHR43832:SF1">
    <property type="entry name" value="S-ADENOSYL-L-METHIONINE-DEPENDENT METHYLTRANSFERASES SUPERFAMILY PROTEIN"/>
    <property type="match status" value="1"/>
</dbReference>
<dbReference type="EMBL" id="CP112998">
    <property type="protein sequence ID" value="WAC14332.1"/>
    <property type="molecule type" value="Genomic_DNA"/>
</dbReference>
<evidence type="ECO:0000313" key="1">
    <source>
        <dbReference type="EMBL" id="WAC14332.1"/>
    </source>
</evidence>
<organism evidence="1 2">
    <name type="scientific">Dyadobacter pollutisoli</name>
    <dbReference type="NCBI Taxonomy" id="2910158"/>
    <lineage>
        <taxon>Bacteria</taxon>
        <taxon>Pseudomonadati</taxon>
        <taxon>Bacteroidota</taxon>
        <taxon>Cytophagia</taxon>
        <taxon>Cytophagales</taxon>
        <taxon>Spirosomataceae</taxon>
        <taxon>Dyadobacter</taxon>
    </lineage>
</organism>